<keyword evidence="1" id="KW-1133">Transmembrane helix</keyword>
<feature type="transmembrane region" description="Helical" evidence="1">
    <location>
        <begin position="149"/>
        <end position="171"/>
    </location>
</feature>
<feature type="transmembrane region" description="Helical" evidence="1">
    <location>
        <begin position="211"/>
        <end position="232"/>
    </location>
</feature>
<dbReference type="Proteomes" id="UP000774750">
    <property type="component" value="Unassembled WGS sequence"/>
</dbReference>
<sequence length="270" mass="30243">MGPKPSVTLRFEGIDTPCYATLLSKESSTGPYSVCDPSKENAMYQPTDPDYEIYQAFVSYQDADGYYFLQYLGACSDETPFVWGYYPPQTFKVLLYFPGSDQFAVSSLTYECDAFHSYYTVHVENETIAQVVSEQAVTTQRIYRTIKEVGALVVRMALTIAIEIGIAFVFGYRKKQQILLIGGVNIVTQLLLNALLLLVNHTAGGAWAMVLYLPVECLIFLIEAAVYVFAIDHLVKQERETHRAIWFAICANAASFMIGFGVSYVIPWIG</sequence>
<keyword evidence="3" id="KW-1185">Reference proteome</keyword>
<protein>
    <submittedName>
        <fullName evidence="2">Uncharacterized protein</fullName>
    </submittedName>
</protein>
<keyword evidence="1" id="KW-0472">Membrane</keyword>
<dbReference type="RefSeq" id="WP_204446095.1">
    <property type="nucleotide sequence ID" value="NZ_JACJKY010000008.1"/>
</dbReference>
<evidence type="ECO:0000256" key="1">
    <source>
        <dbReference type="SAM" id="Phobius"/>
    </source>
</evidence>
<gene>
    <name evidence="2" type="ORF">H6A12_06560</name>
</gene>
<feature type="transmembrane region" description="Helical" evidence="1">
    <location>
        <begin position="244"/>
        <end position="266"/>
    </location>
</feature>
<reference evidence="2" key="2">
    <citation type="journal article" date="2021" name="Sci. Rep.">
        <title>The distribution of antibiotic resistance genes in chicken gut microbiota commensals.</title>
        <authorList>
            <person name="Juricova H."/>
            <person name="Matiasovicova J."/>
            <person name="Kubasova T."/>
            <person name="Cejkova D."/>
            <person name="Rychlik I."/>
        </authorList>
    </citation>
    <scope>NUCLEOTIDE SEQUENCE</scope>
    <source>
        <strain evidence="2">An559</strain>
    </source>
</reference>
<reference evidence="2" key="1">
    <citation type="submission" date="2020-08" db="EMBL/GenBank/DDBJ databases">
        <authorList>
            <person name="Cejkova D."/>
            <person name="Kubasova T."/>
            <person name="Jahodarova E."/>
            <person name="Rychlik I."/>
        </authorList>
    </citation>
    <scope>NUCLEOTIDE SEQUENCE</scope>
    <source>
        <strain evidence="2">An559</strain>
    </source>
</reference>
<comment type="caution">
    <text evidence="2">The sequence shown here is derived from an EMBL/GenBank/DDBJ whole genome shotgun (WGS) entry which is preliminary data.</text>
</comment>
<accession>A0A938X6J0</accession>
<dbReference type="EMBL" id="JACJKY010000008">
    <property type="protein sequence ID" value="MBM6920810.1"/>
    <property type="molecule type" value="Genomic_DNA"/>
</dbReference>
<feature type="transmembrane region" description="Helical" evidence="1">
    <location>
        <begin position="178"/>
        <end position="199"/>
    </location>
</feature>
<name>A0A938X6J0_9FIRM</name>
<evidence type="ECO:0000313" key="2">
    <source>
        <dbReference type="EMBL" id="MBM6920810.1"/>
    </source>
</evidence>
<proteinExistence type="predicted"/>
<evidence type="ECO:0000313" key="3">
    <source>
        <dbReference type="Proteomes" id="UP000774750"/>
    </source>
</evidence>
<keyword evidence="1" id="KW-0812">Transmembrane</keyword>
<organism evidence="2 3">
    <name type="scientific">Merdimmobilis hominis</name>
    <dbReference type="NCBI Taxonomy" id="2897707"/>
    <lineage>
        <taxon>Bacteria</taxon>
        <taxon>Bacillati</taxon>
        <taxon>Bacillota</taxon>
        <taxon>Clostridia</taxon>
        <taxon>Eubacteriales</taxon>
        <taxon>Oscillospiraceae</taxon>
        <taxon>Merdimmobilis</taxon>
    </lineage>
</organism>
<dbReference type="AlphaFoldDB" id="A0A938X6J0"/>